<sequence length="256" mass="29573">MADFYDKEENALEKRVMITEGDKPFNQLIVSYLLEQGHQVMTCFENKDVSDQYFSSIHSEWQERYHPMIIPDTNEKSLSQIQKAIEDRMDGLDILIHGNEMVNEEQWLENNDLAFGDCISSQFEQIYLFNKMAAELMIRAKSGEIIFPLIYDPLYYADYASSPVLNQGKISMMKCLSRELSAFKINVNVMTFGYHEKESDRLQKRKTKKMVEIFSLKPALLHLKEMIPALDILINPPVKNIGGENFHIGTGIETSL</sequence>
<dbReference type="Gene3D" id="3.40.50.720">
    <property type="entry name" value="NAD(P)-binding Rossmann-like Domain"/>
    <property type="match status" value="1"/>
</dbReference>
<name>A0A5S3QG62_9BACI</name>
<evidence type="ECO:0000313" key="2">
    <source>
        <dbReference type="Proteomes" id="UP000306980"/>
    </source>
</evidence>
<dbReference type="OrthoDB" id="2869403at2"/>
<dbReference type="EMBL" id="VCIA01000001">
    <property type="protein sequence ID" value="TMN20882.1"/>
    <property type="molecule type" value="Genomic_DNA"/>
</dbReference>
<dbReference type="Proteomes" id="UP000306980">
    <property type="component" value="Unassembled WGS sequence"/>
</dbReference>
<organism evidence="1 2">
    <name type="scientific">Lentibacillus cibarius</name>
    <dbReference type="NCBI Taxonomy" id="2583219"/>
    <lineage>
        <taxon>Bacteria</taxon>
        <taxon>Bacillati</taxon>
        <taxon>Bacillota</taxon>
        <taxon>Bacilli</taxon>
        <taxon>Bacillales</taxon>
        <taxon>Bacillaceae</taxon>
        <taxon>Lentibacillus</taxon>
    </lineage>
</organism>
<dbReference type="AlphaFoldDB" id="A0A5S3QG62"/>
<accession>A0A5S3QG62</accession>
<reference evidence="1 2" key="1">
    <citation type="submission" date="2019-05" db="EMBL/GenBank/DDBJ databases">
        <title>Genomic analysis of Lentibacillus sp. NKC220-2.</title>
        <authorList>
            <person name="Oh Y.J."/>
        </authorList>
    </citation>
    <scope>NUCLEOTIDE SEQUENCE [LARGE SCALE GENOMIC DNA]</scope>
    <source>
        <strain evidence="1 2">NKC220-2</strain>
    </source>
</reference>
<dbReference type="InterPro" id="IPR002347">
    <property type="entry name" value="SDR_fam"/>
</dbReference>
<protein>
    <submittedName>
        <fullName evidence="1">SDR family NAD(P)-dependent oxidoreductase</fullName>
    </submittedName>
</protein>
<gene>
    <name evidence="1" type="ORF">FFL34_01205</name>
</gene>
<dbReference type="Pfam" id="PF00106">
    <property type="entry name" value="adh_short"/>
    <property type="match status" value="1"/>
</dbReference>
<comment type="caution">
    <text evidence="1">The sequence shown here is derived from an EMBL/GenBank/DDBJ whole genome shotgun (WGS) entry which is preliminary data.</text>
</comment>
<dbReference type="SUPFAM" id="SSF51735">
    <property type="entry name" value="NAD(P)-binding Rossmann-fold domains"/>
    <property type="match status" value="1"/>
</dbReference>
<proteinExistence type="predicted"/>
<dbReference type="InterPro" id="IPR036291">
    <property type="entry name" value="NAD(P)-bd_dom_sf"/>
</dbReference>
<evidence type="ECO:0000313" key="1">
    <source>
        <dbReference type="EMBL" id="TMN20882.1"/>
    </source>
</evidence>